<evidence type="ECO:0000313" key="4">
    <source>
        <dbReference type="Proteomes" id="UP000442707"/>
    </source>
</evidence>
<reference evidence="3 4" key="1">
    <citation type="submission" date="2019-09" db="EMBL/GenBank/DDBJ databases">
        <title>Screening of Novel Bioactive Compounds from Soil-Associated.</title>
        <authorList>
            <person name="Zhao S."/>
        </authorList>
    </citation>
    <scope>NUCLEOTIDE SEQUENCE [LARGE SCALE GENOMIC DNA]</scope>
    <source>
        <strain evidence="3 4">HIT-DPA4</strain>
    </source>
</reference>
<keyword evidence="4" id="KW-1185">Reference proteome</keyword>
<feature type="signal peptide" evidence="2">
    <location>
        <begin position="1"/>
        <end position="33"/>
    </location>
</feature>
<dbReference type="RefSeq" id="WP_150944758.1">
    <property type="nucleotide sequence ID" value="NZ_VZRB01000002.1"/>
</dbReference>
<comment type="caution">
    <text evidence="3">The sequence shown here is derived from an EMBL/GenBank/DDBJ whole genome shotgun (WGS) entry which is preliminary data.</text>
</comment>
<evidence type="ECO:0000256" key="2">
    <source>
        <dbReference type="SAM" id="SignalP"/>
    </source>
</evidence>
<name>A0A6H9V7G9_9ACTN</name>
<gene>
    <name evidence="3" type="ORF">F7R91_04810</name>
</gene>
<protein>
    <recommendedName>
        <fullName evidence="5">Secreted protein</fullName>
    </recommendedName>
</protein>
<evidence type="ECO:0000256" key="1">
    <source>
        <dbReference type="SAM" id="MobiDB-lite"/>
    </source>
</evidence>
<sequence length="130" mass="13788">MFRGKTARTALALLAAALLALTFFAPTASFASAHTVRQVEAKTPPGIKPSGTALPDEAVTFRHCGHSGDPTGPLRSRDRHRAVDSAPEDPERPPLVLDPAAPTEPPAHRDPRTSRLPTAHSAAALQVFRC</sequence>
<dbReference type="EMBL" id="VZRB01000002">
    <property type="protein sequence ID" value="KAB1150127.1"/>
    <property type="molecule type" value="Genomic_DNA"/>
</dbReference>
<feature type="region of interest" description="Disordered" evidence="1">
    <location>
        <begin position="61"/>
        <end position="120"/>
    </location>
</feature>
<dbReference type="Proteomes" id="UP000442707">
    <property type="component" value="Unassembled WGS sequence"/>
</dbReference>
<accession>A0A6H9V7G9</accession>
<evidence type="ECO:0008006" key="5">
    <source>
        <dbReference type="Google" id="ProtNLM"/>
    </source>
</evidence>
<organism evidence="3 4">
    <name type="scientific">Streptomyces luteolifulvus</name>
    <dbReference type="NCBI Taxonomy" id="2615112"/>
    <lineage>
        <taxon>Bacteria</taxon>
        <taxon>Bacillati</taxon>
        <taxon>Actinomycetota</taxon>
        <taxon>Actinomycetes</taxon>
        <taxon>Kitasatosporales</taxon>
        <taxon>Streptomycetaceae</taxon>
        <taxon>Streptomyces</taxon>
    </lineage>
</organism>
<keyword evidence="2" id="KW-0732">Signal</keyword>
<dbReference type="AlphaFoldDB" id="A0A6H9V7G9"/>
<evidence type="ECO:0000313" key="3">
    <source>
        <dbReference type="EMBL" id="KAB1150127.1"/>
    </source>
</evidence>
<proteinExistence type="predicted"/>
<feature type="chain" id="PRO_5039445444" description="Secreted protein" evidence="2">
    <location>
        <begin position="34"/>
        <end position="130"/>
    </location>
</feature>